<dbReference type="EMBL" id="PXYK01000010">
    <property type="protein sequence ID" value="PSJ60137.1"/>
    <property type="molecule type" value="Genomic_DNA"/>
</dbReference>
<dbReference type="Proteomes" id="UP000241229">
    <property type="component" value="Unassembled WGS sequence"/>
</dbReference>
<dbReference type="InterPro" id="IPR011051">
    <property type="entry name" value="RmlC_Cupin_sf"/>
</dbReference>
<gene>
    <name evidence="2" type="ORF">C7I84_12010</name>
</gene>
<dbReference type="SUPFAM" id="SSF51182">
    <property type="entry name" value="RmlC-like cupins"/>
    <property type="match status" value="1"/>
</dbReference>
<evidence type="ECO:0000313" key="2">
    <source>
        <dbReference type="EMBL" id="PSJ60137.1"/>
    </source>
</evidence>
<feature type="domain" description="Cupin type-2" evidence="1">
    <location>
        <begin position="47"/>
        <end position="117"/>
    </location>
</feature>
<reference evidence="2 3" key="1">
    <citation type="submission" date="2018-03" db="EMBL/GenBank/DDBJ databases">
        <title>The draft genome of Mesorhizobium sp. 6GN-30.</title>
        <authorList>
            <person name="Liu L."/>
            <person name="Li L."/>
            <person name="Wang T."/>
            <person name="Zhang X."/>
            <person name="Liang L."/>
        </authorList>
    </citation>
    <scope>NUCLEOTIDE SEQUENCE [LARGE SCALE GENOMIC DNA]</scope>
    <source>
        <strain evidence="2 3">6GN30</strain>
    </source>
</reference>
<keyword evidence="3" id="KW-1185">Reference proteome</keyword>
<dbReference type="AlphaFoldDB" id="A0A2P7SCA4"/>
<evidence type="ECO:0000259" key="1">
    <source>
        <dbReference type="Pfam" id="PF07883"/>
    </source>
</evidence>
<dbReference type="OrthoDB" id="6058at2"/>
<comment type="caution">
    <text evidence="2">The sequence shown here is derived from an EMBL/GenBank/DDBJ whole genome shotgun (WGS) entry which is preliminary data.</text>
</comment>
<organism evidence="2 3">
    <name type="scientific">Kumtagia ephedrae</name>
    <dbReference type="NCBI Taxonomy" id="2116701"/>
    <lineage>
        <taxon>Bacteria</taxon>
        <taxon>Pseudomonadati</taxon>
        <taxon>Pseudomonadota</taxon>
        <taxon>Alphaproteobacteria</taxon>
        <taxon>Hyphomicrobiales</taxon>
        <taxon>Phyllobacteriaceae</taxon>
        <taxon>Kumtagia</taxon>
    </lineage>
</organism>
<name>A0A2P7SCA4_9HYPH</name>
<protein>
    <submittedName>
        <fullName evidence="2">Cupin domain-containing protein</fullName>
    </submittedName>
</protein>
<dbReference type="PANTHER" id="PTHR36440">
    <property type="entry name" value="PUTATIVE (AFU_ORTHOLOGUE AFUA_8G07350)-RELATED"/>
    <property type="match status" value="1"/>
</dbReference>
<accession>A0A2P7SCA4</accession>
<dbReference type="InterPro" id="IPR013096">
    <property type="entry name" value="Cupin_2"/>
</dbReference>
<dbReference type="InterPro" id="IPR053146">
    <property type="entry name" value="QDO-like"/>
</dbReference>
<proteinExistence type="predicted"/>
<dbReference type="PANTHER" id="PTHR36440:SF1">
    <property type="entry name" value="PUTATIVE (AFU_ORTHOLOGUE AFUA_8G07350)-RELATED"/>
    <property type="match status" value="1"/>
</dbReference>
<dbReference type="InterPro" id="IPR014710">
    <property type="entry name" value="RmlC-like_jellyroll"/>
</dbReference>
<dbReference type="RefSeq" id="WP_106772547.1">
    <property type="nucleotide sequence ID" value="NZ_PXYK01000010.1"/>
</dbReference>
<evidence type="ECO:0000313" key="3">
    <source>
        <dbReference type="Proteomes" id="UP000241229"/>
    </source>
</evidence>
<sequence>MPTTAATAPLKPVVLRPGEGRSYAMPAMRAVFKADGAETGNRYSVSEWRIEPNSLGPGAHSHAANDEIFYVVEGTVSLLVGDGWVDAPRGSFFFIPAGTTHDFANRSDKPAGLFNVFVPGGFETNMPAIVAWFEENPPDTTR</sequence>
<dbReference type="Gene3D" id="2.60.120.10">
    <property type="entry name" value="Jelly Rolls"/>
    <property type="match status" value="1"/>
</dbReference>
<dbReference type="Pfam" id="PF07883">
    <property type="entry name" value="Cupin_2"/>
    <property type="match status" value="1"/>
</dbReference>